<sequence length="148" mass="17033">MNYIVLFTVVFCVLKNSASSRESLFHRVQAVIFDMDGLLFDTESIYFSVHSEIIARFNKTYTKSMQWDISGTNFSTKSLVDSFGLNITPEGYLEEYEKLCIDKLSTMEFMPGAEKLVKHLYSHKVPIAIATGNNEKFFDVIPTHYKNF</sequence>
<organism evidence="2 3">
    <name type="scientific">Bemisia tabaci</name>
    <name type="common">Sweetpotato whitefly</name>
    <name type="synonym">Aleurodes tabaci</name>
    <dbReference type="NCBI Taxonomy" id="7038"/>
    <lineage>
        <taxon>Eukaryota</taxon>
        <taxon>Metazoa</taxon>
        <taxon>Ecdysozoa</taxon>
        <taxon>Arthropoda</taxon>
        <taxon>Hexapoda</taxon>
        <taxon>Insecta</taxon>
        <taxon>Pterygota</taxon>
        <taxon>Neoptera</taxon>
        <taxon>Paraneoptera</taxon>
        <taxon>Hemiptera</taxon>
        <taxon>Sternorrhyncha</taxon>
        <taxon>Aleyrodoidea</taxon>
        <taxon>Aleyrodidae</taxon>
        <taxon>Aleyrodinae</taxon>
        <taxon>Bemisia</taxon>
    </lineage>
</organism>
<dbReference type="Pfam" id="PF13419">
    <property type="entry name" value="HAD_2"/>
    <property type="match status" value="1"/>
</dbReference>
<feature type="signal peptide" evidence="1">
    <location>
        <begin position="1"/>
        <end position="20"/>
    </location>
</feature>
<name>A0A9P0A4K4_BEMTA</name>
<dbReference type="Gene3D" id="3.40.50.1000">
    <property type="entry name" value="HAD superfamily/HAD-like"/>
    <property type="match status" value="1"/>
</dbReference>
<evidence type="ECO:0000313" key="2">
    <source>
        <dbReference type="EMBL" id="CAH0386271.1"/>
    </source>
</evidence>
<dbReference type="EMBL" id="OU963864">
    <property type="protein sequence ID" value="CAH0386271.1"/>
    <property type="molecule type" value="Genomic_DNA"/>
</dbReference>
<protein>
    <submittedName>
        <fullName evidence="2">Uncharacterized protein</fullName>
    </submittedName>
</protein>
<gene>
    <name evidence="2" type="ORF">BEMITA_LOCUS5411</name>
</gene>
<dbReference type="InterPro" id="IPR036412">
    <property type="entry name" value="HAD-like_sf"/>
</dbReference>
<dbReference type="InterPro" id="IPR023214">
    <property type="entry name" value="HAD_sf"/>
</dbReference>
<dbReference type="Proteomes" id="UP001152759">
    <property type="component" value="Chromosome 3"/>
</dbReference>
<dbReference type="GO" id="GO:0016791">
    <property type="term" value="F:phosphatase activity"/>
    <property type="evidence" value="ECO:0007669"/>
    <property type="project" value="TreeGrafter"/>
</dbReference>
<evidence type="ECO:0000256" key="1">
    <source>
        <dbReference type="SAM" id="SignalP"/>
    </source>
</evidence>
<evidence type="ECO:0000313" key="3">
    <source>
        <dbReference type="Proteomes" id="UP001152759"/>
    </source>
</evidence>
<keyword evidence="3" id="KW-1185">Reference proteome</keyword>
<proteinExistence type="predicted"/>
<dbReference type="PANTHER" id="PTHR18901:SF38">
    <property type="entry name" value="PSEUDOURIDINE-5'-PHOSPHATASE"/>
    <property type="match status" value="1"/>
</dbReference>
<dbReference type="SUPFAM" id="SSF56784">
    <property type="entry name" value="HAD-like"/>
    <property type="match status" value="1"/>
</dbReference>
<dbReference type="Gene3D" id="1.10.150.240">
    <property type="entry name" value="Putative phosphatase, domain 2"/>
    <property type="match status" value="1"/>
</dbReference>
<reference evidence="2" key="1">
    <citation type="submission" date="2021-12" db="EMBL/GenBank/DDBJ databases">
        <authorList>
            <person name="King R."/>
        </authorList>
    </citation>
    <scope>NUCLEOTIDE SEQUENCE</scope>
</reference>
<feature type="chain" id="PRO_5040165077" evidence="1">
    <location>
        <begin position="21"/>
        <end position="148"/>
    </location>
</feature>
<accession>A0A9P0A4K4</accession>
<dbReference type="PANTHER" id="PTHR18901">
    <property type="entry name" value="2-DEOXYGLUCOSE-6-PHOSPHATE PHOSPHATASE 2"/>
    <property type="match status" value="1"/>
</dbReference>
<keyword evidence="1" id="KW-0732">Signal</keyword>
<dbReference type="AlphaFoldDB" id="A0A9P0A4K4"/>
<dbReference type="InterPro" id="IPR023198">
    <property type="entry name" value="PGP-like_dom2"/>
</dbReference>
<dbReference type="InterPro" id="IPR041492">
    <property type="entry name" value="HAD_2"/>
</dbReference>